<name>A0A0J6EM99_9BACI</name>
<reference evidence="3 5" key="1">
    <citation type="journal article" date="2015" name="Int. J. Syst. Evol. Microbiol.">
        <title>Bacillus glycinifermentans sp. nov., isolated from fermented soybean paste.</title>
        <authorList>
            <person name="Kim S.J."/>
            <person name="Dunlap C.A."/>
            <person name="Kwon S.W."/>
            <person name="Rooney A.P."/>
        </authorList>
    </citation>
    <scope>NUCLEOTIDE SEQUENCE [LARGE SCALE GENOMIC DNA]</scope>
    <source>
        <strain evidence="3 5">GO-13</strain>
    </source>
</reference>
<dbReference type="PANTHER" id="PTHR46558">
    <property type="entry name" value="TRACRIPTIONAL REGULATORY PROTEIN-RELATED-RELATED"/>
    <property type="match status" value="1"/>
</dbReference>
<dbReference type="OrthoDB" id="5190137at2"/>
<dbReference type="InterPro" id="IPR001387">
    <property type="entry name" value="Cro/C1-type_HTH"/>
</dbReference>
<dbReference type="RefSeq" id="WP_048356480.1">
    <property type="nucleotide sequence ID" value="NZ_CP023481.1"/>
</dbReference>
<evidence type="ECO:0000256" key="1">
    <source>
        <dbReference type="ARBA" id="ARBA00023125"/>
    </source>
</evidence>
<accession>A0A0J6E265</accession>
<dbReference type="PATRIC" id="fig|1664069.3.peg.3518"/>
<keyword evidence="6" id="KW-1185">Reference proteome</keyword>
<dbReference type="STRING" id="1664069.BGLY_4022"/>
<organism evidence="3 5">
    <name type="scientific">Bacillus glycinifermentans</name>
    <dbReference type="NCBI Taxonomy" id="1664069"/>
    <lineage>
        <taxon>Bacteria</taxon>
        <taxon>Bacillati</taxon>
        <taxon>Bacillota</taxon>
        <taxon>Bacilli</taxon>
        <taxon>Bacillales</taxon>
        <taxon>Bacillaceae</taxon>
        <taxon>Bacillus</taxon>
    </lineage>
</organism>
<dbReference type="SUPFAM" id="SSF47413">
    <property type="entry name" value="lambda repressor-like DNA-binding domains"/>
    <property type="match status" value="1"/>
</dbReference>
<evidence type="ECO:0000313" key="5">
    <source>
        <dbReference type="Proteomes" id="UP000036168"/>
    </source>
</evidence>
<dbReference type="Proteomes" id="UP001341297">
    <property type="component" value="Unassembled WGS sequence"/>
</dbReference>
<dbReference type="EMBL" id="LECW02000067">
    <property type="protein sequence ID" value="KRT88407.1"/>
    <property type="molecule type" value="Genomic_DNA"/>
</dbReference>
<reference evidence="3" key="2">
    <citation type="submission" date="2015-10" db="EMBL/GenBank/DDBJ databases">
        <authorList>
            <person name="Gilbert D.G."/>
        </authorList>
    </citation>
    <scope>NUCLEOTIDE SEQUENCE</scope>
    <source>
        <strain evidence="3">GO-13</strain>
    </source>
</reference>
<proteinExistence type="predicted"/>
<feature type="domain" description="HTH cro/C1-type" evidence="2">
    <location>
        <begin position="8"/>
        <end position="62"/>
    </location>
</feature>
<dbReference type="GO" id="GO:0003677">
    <property type="term" value="F:DNA binding"/>
    <property type="evidence" value="ECO:0007669"/>
    <property type="project" value="UniProtKB-KW"/>
</dbReference>
<dbReference type="SMART" id="SM00530">
    <property type="entry name" value="HTH_XRE"/>
    <property type="match status" value="1"/>
</dbReference>
<evidence type="ECO:0000313" key="6">
    <source>
        <dbReference type="Proteomes" id="UP001341297"/>
    </source>
</evidence>
<dbReference type="InterPro" id="IPR010982">
    <property type="entry name" value="Lambda_DNA-bd_dom_sf"/>
</dbReference>
<evidence type="ECO:0000259" key="2">
    <source>
        <dbReference type="PROSITE" id="PS50943"/>
    </source>
</evidence>
<keyword evidence="1" id="KW-0238">DNA-binding</keyword>
<gene>
    <name evidence="3" type="ORF">AB447_208415</name>
    <name evidence="4" type="ORF">P8828_24645</name>
</gene>
<accession>A0A0J6EM99</accession>
<dbReference type="Gene3D" id="1.10.260.40">
    <property type="entry name" value="lambda repressor-like DNA-binding domains"/>
    <property type="match status" value="1"/>
</dbReference>
<dbReference type="AlphaFoldDB" id="A0A0J6EM99"/>
<evidence type="ECO:0000313" key="4">
    <source>
        <dbReference type="EMBL" id="MEC0487938.1"/>
    </source>
</evidence>
<protein>
    <submittedName>
        <fullName evidence="4">Helix-turn-helix transcriptional regulator</fullName>
    </submittedName>
    <submittedName>
        <fullName evidence="3">Immunity repressor protein</fullName>
    </submittedName>
</protein>
<comment type="caution">
    <text evidence="3">The sequence shown here is derived from an EMBL/GenBank/DDBJ whole genome shotgun (WGS) entry which is preliminary data.</text>
</comment>
<reference evidence="4 6" key="3">
    <citation type="submission" date="2023-03" db="EMBL/GenBank/DDBJ databases">
        <title>Agriculturally important microbes genome sequencing.</title>
        <authorList>
            <person name="Dunlap C."/>
        </authorList>
    </citation>
    <scope>NUCLEOTIDE SEQUENCE [LARGE SCALE GENOMIC DNA]</scope>
    <source>
        <strain evidence="4 6">CBP-3203</strain>
    </source>
</reference>
<dbReference type="Pfam" id="PF01381">
    <property type="entry name" value="HTH_3"/>
    <property type="match status" value="1"/>
</dbReference>
<dbReference type="Proteomes" id="UP000036168">
    <property type="component" value="Unassembled WGS sequence"/>
</dbReference>
<dbReference type="PANTHER" id="PTHR46558:SF13">
    <property type="entry name" value="HTH-TYPE TRANSCRIPTIONAL REGULATOR IMMR"/>
    <property type="match status" value="1"/>
</dbReference>
<dbReference type="CDD" id="cd00093">
    <property type="entry name" value="HTH_XRE"/>
    <property type="match status" value="1"/>
</dbReference>
<dbReference type="EMBL" id="JARRTL010000050">
    <property type="protein sequence ID" value="MEC0487938.1"/>
    <property type="molecule type" value="Genomic_DNA"/>
</dbReference>
<dbReference type="PROSITE" id="PS50943">
    <property type="entry name" value="HTH_CROC1"/>
    <property type="match status" value="1"/>
</dbReference>
<evidence type="ECO:0000313" key="3">
    <source>
        <dbReference type="EMBL" id="KRT88407.1"/>
    </source>
</evidence>
<sequence length="138" mass="16004">MKKLGIKLKEAREKKGLKQIEAAKKLGISNGTLSGYERDYRDPDTETLKKMAELYDVSIDELLGNQVKDDFSPKEEKDIAKRMEQIRNDLMHSDGLSFSGEPMSPEAIESLMEAMEYIERQTKIINRKFTPKKYREKE</sequence>